<reference evidence="4" key="1">
    <citation type="journal article" date="2021" name="Nat. Commun.">
        <title>Genetic determinants of endophytism in the Arabidopsis root mycobiome.</title>
        <authorList>
            <person name="Mesny F."/>
            <person name="Miyauchi S."/>
            <person name="Thiergart T."/>
            <person name="Pickel B."/>
            <person name="Atanasova L."/>
            <person name="Karlsson M."/>
            <person name="Huettel B."/>
            <person name="Barry K.W."/>
            <person name="Haridas S."/>
            <person name="Chen C."/>
            <person name="Bauer D."/>
            <person name="Andreopoulos W."/>
            <person name="Pangilinan J."/>
            <person name="LaButti K."/>
            <person name="Riley R."/>
            <person name="Lipzen A."/>
            <person name="Clum A."/>
            <person name="Drula E."/>
            <person name="Henrissat B."/>
            <person name="Kohler A."/>
            <person name="Grigoriev I.V."/>
            <person name="Martin F.M."/>
            <person name="Hacquard S."/>
        </authorList>
    </citation>
    <scope>NUCLEOTIDE SEQUENCE</scope>
    <source>
        <strain evidence="4">MPI-CAGE-CH-0243</strain>
    </source>
</reference>
<keyword evidence="1" id="KW-0521">NADP</keyword>
<evidence type="ECO:0000313" key="5">
    <source>
        <dbReference type="Proteomes" id="UP000700596"/>
    </source>
</evidence>
<dbReference type="InterPro" id="IPR045312">
    <property type="entry name" value="PCBER-like"/>
</dbReference>
<dbReference type="InterPro" id="IPR008030">
    <property type="entry name" value="NmrA-like"/>
</dbReference>
<sequence length="326" mass="35762">MSQSSHLKNIAIIGAGGHLGSYFVSSLLKTGLHTVTALTREDSTSTSTLPPGVLVKTVDYASDESIVAALQGQQFLVITLNALVAQDLHTRIVLAAQKAGVSYIMPNAYGWDVMNPSCHDEMWSKMTYEKMVDVQKSGMPYVMMVCSFWYEWSLAAGPNAFGIDVPRRTVTFVDNGTKKFNTSTWALCGDALAALLSLPESGASPSVSDWKNTSFPIASFEISQRDMLDSLNRVLGTTDADWKIEYEASEKRVKDGLEELKRGLRSGFAKAMYSRGFYPNVPVYETVNGVLGLKEEKLDEATKRTVEMLDAGFDPMGLYKIKTTDA</sequence>
<evidence type="ECO:0000313" key="4">
    <source>
        <dbReference type="EMBL" id="KAH7109278.1"/>
    </source>
</evidence>
<dbReference type="SUPFAM" id="SSF51735">
    <property type="entry name" value="NAD(P)-binding Rossmann-fold domains"/>
    <property type="match status" value="1"/>
</dbReference>
<dbReference type="InterPro" id="IPR036291">
    <property type="entry name" value="NAD(P)-bd_dom_sf"/>
</dbReference>
<evidence type="ECO:0000259" key="3">
    <source>
        <dbReference type="Pfam" id="PF05368"/>
    </source>
</evidence>
<dbReference type="AlphaFoldDB" id="A0A9P9I664"/>
<evidence type="ECO:0000256" key="1">
    <source>
        <dbReference type="ARBA" id="ARBA00022857"/>
    </source>
</evidence>
<keyword evidence="2" id="KW-0560">Oxidoreductase</keyword>
<evidence type="ECO:0000256" key="2">
    <source>
        <dbReference type="ARBA" id="ARBA00023002"/>
    </source>
</evidence>
<dbReference type="EMBL" id="JAGMWT010000033">
    <property type="protein sequence ID" value="KAH7109278.1"/>
    <property type="molecule type" value="Genomic_DNA"/>
</dbReference>
<gene>
    <name evidence="4" type="ORF">B0J11DRAFT_545200</name>
</gene>
<dbReference type="PANTHER" id="PTHR47706">
    <property type="entry name" value="NMRA-LIKE FAMILY PROTEIN"/>
    <property type="match status" value="1"/>
</dbReference>
<dbReference type="Proteomes" id="UP000700596">
    <property type="component" value="Unassembled WGS sequence"/>
</dbReference>
<dbReference type="OrthoDB" id="419598at2759"/>
<dbReference type="InterPro" id="IPR051609">
    <property type="entry name" value="NmrA/Isoflavone_reductase-like"/>
</dbReference>
<dbReference type="Gene3D" id="3.40.50.720">
    <property type="entry name" value="NAD(P)-binding Rossmann-like Domain"/>
    <property type="match status" value="1"/>
</dbReference>
<feature type="domain" description="NmrA-like" evidence="3">
    <location>
        <begin position="8"/>
        <end position="150"/>
    </location>
</feature>
<comment type="caution">
    <text evidence="4">The sequence shown here is derived from an EMBL/GenBank/DDBJ whole genome shotgun (WGS) entry which is preliminary data.</text>
</comment>
<dbReference type="GO" id="GO:0016491">
    <property type="term" value="F:oxidoreductase activity"/>
    <property type="evidence" value="ECO:0007669"/>
    <property type="project" value="UniProtKB-KW"/>
</dbReference>
<dbReference type="PANTHER" id="PTHR47706:SF7">
    <property type="entry name" value="CIPA-LIKE, PUTATIVE (AFU_ORTHOLOGUE AFUA_1G01630)-RELATED"/>
    <property type="match status" value="1"/>
</dbReference>
<dbReference type="Pfam" id="PF05368">
    <property type="entry name" value="NmrA"/>
    <property type="match status" value="1"/>
</dbReference>
<keyword evidence="5" id="KW-1185">Reference proteome</keyword>
<organism evidence="4 5">
    <name type="scientific">Dendryphion nanum</name>
    <dbReference type="NCBI Taxonomy" id="256645"/>
    <lineage>
        <taxon>Eukaryota</taxon>
        <taxon>Fungi</taxon>
        <taxon>Dikarya</taxon>
        <taxon>Ascomycota</taxon>
        <taxon>Pezizomycotina</taxon>
        <taxon>Dothideomycetes</taxon>
        <taxon>Pleosporomycetidae</taxon>
        <taxon>Pleosporales</taxon>
        <taxon>Torulaceae</taxon>
        <taxon>Dendryphion</taxon>
    </lineage>
</organism>
<proteinExistence type="predicted"/>
<dbReference type="CDD" id="cd05259">
    <property type="entry name" value="PCBER_SDR_a"/>
    <property type="match status" value="1"/>
</dbReference>
<protein>
    <recommendedName>
        <fullName evidence="3">NmrA-like domain-containing protein</fullName>
    </recommendedName>
</protein>
<name>A0A9P9I664_9PLEO</name>
<accession>A0A9P9I664</accession>